<feature type="compositionally biased region" description="Low complexity" evidence="1">
    <location>
        <begin position="100"/>
        <end position="130"/>
    </location>
</feature>
<protein>
    <submittedName>
        <fullName evidence="3">Uncharacterized protein</fullName>
    </submittedName>
</protein>
<feature type="region of interest" description="Disordered" evidence="1">
    <location>
        <begin position="404"/>
        <end position="510"/>
    </location>
</feature>
<organism evidence="3 4">
    <name type="scientific">Cyclotella atomus</name>
    <dbReference type="NCBI Taxonomy" id="382360"/>
    <lineage>
        <taxon>Eukaryota</taxon>
        <taxon>Sar</taxon>
        <taxon>Stramenopiles</taxon>
        <taxon>Ochrophyta</taxon>
        <taxon>Bacillariophyta</taxon>
        <taxon>Coscinodiscophyceae</taxon>
        <taxon>Thalassiosirophycidae</taxon>
        <taxon>Stephanodiscales</taxon>
        <taxon>Stephanodiscaceae</taxon>
        <taxon>Cyclotella</taxon>
    </lineage>
</organism>
<dbReference type="Proteomes" id="UP001530400">
    <property type="component" value="Unassembled WGS sequence"/>
</dbReference>
<gene>
    <name evidence="3" type="ORF">ACHAWO_012029</name>
</gene>
<feature type="region of interest" description="Disordered" evidence="1">
    <location>
        <begin position="99"/>
        <end position="211"/>
    </location>
</feature>
<keyword evidence="4" id="KW-1185">Reference proteome</keyword>
<sequence>MSSQEDTPCDSNDYQLSLYPSLLDDDEYILNIVPCVNATAENGGVNSGVVISGEDGTMDGVISSGGGGESSVETTVPSRTTPIWEPAVDEGDEDITVNWDTTDAPTTTSEITTTSQATTTVEVTTAPTEPLFSTEGANAEVESSNGQGSESVASDKPSNGITTPDKESDNSSSESEAASTGETIHQETSKESSFYTCHPNPTALQSGEFEPEDTAATKIRLIYDYELVTSGGIDLDTELDRLENDMTEDLANQYGLVDCAARLRRRLRKKQSSGEGVVALDSDPIDEVLDGQSCTTQVDTNTICTPVRGYMTVWSESDDTSGVLQSIESGMNSGSYESDIVKKLVYIGVPTNEQLQSDANGASRSQEMENIESQPGTSVFLPVGIAIIALAIACIAFFIARRRKNDDRNGPKPDNRSQPLSQLEAPPTIDLEDDINLLPSPEKMDMRPIYTDSDTESAGRGSPVDMETGGEDDAPMKQLDDDDLHSVESSVFSKEEDSVESGSAASSGLAAMGAASTLATRMGSDSNA</sequence>
<comment type="caution">
    <text evidence="3">The sequence shown here is derived from an EMBL/GenBank/DDBJ whole genome shotgun (WGS) entry which is preliminary data.</text>
</comment>
<keyword evidence="2" id="KW-1133">Transmembrane helix</keyword>
<feature type="transmembrane region" description="Helical" evidence="2">
    <location>
        <begin position="379"/>
        <end position="400"/>
    </location>
</feature>
<dbReference type="AlphaFoldDB" id="A0ABD3QEC5"/>
<evidence type="ECO:0000256" key="2">
    <source>
        <dbReference type="SAM" id="Phobius"/>
    </source>
</evidence>
<name>A0ABD3QEC5_9STRA</name>
<feature type="compositionally biased region" description="Basic and acidic residues" evidence="1">
    <location>
        <begin position="404"/>
        <end position="415"/>
    </location>
</feature>
<evidence type="ECO:0000256" key="1">
    <source>
        <dbReference type="SAM" id="MobiDB-lite"/>
    </source>
</evidence>
<feature type="compositionally biased region" description="Polar residues" evidence="1">
    <location>
        <begin position="141"/>
        <end position="162"/>
    </location>
</feature>
<accession>A0ABD3QEC5</accession>
<evidence type="ECO:0000313" key="3">
    <source>
        <dbReference type="EMBL" id="KAL3798785.1"/>
    </source>
</evidence>
<dbReference type="EMBL" id="JALLPJ020000204">
    <property type="protein sequence ID" value="KAL3798785.1"/>
    <property type="molecule type" value="Genomic_DNA"/>
</dbReference>
<keyword evidence="2" id="KW-0812">Transmembrane</keyword>
<feature type="compositionally biased region" description="Low complexity" evidence="1">
    <location>
        <begin position="501"/>
        <end position="510"/>
    </location>
</feature>
<keyword evidence="2" id="KW-0472">Membrane</keyword>
<evidence type="ECO:0000313" key="4">
    <source>
        <dbReference type="Proteomes" id="UP001530400"/>
    </source>
</evidence>
<reference evidence="3 4" key="1">
    <citation type="submission" date="2024-10" db="EMBL/GenBank/DDBJ databases">
        <title>Updated reference genomes for cyclostephanoid diatoms.</title>
        <authorList>
            <person name="Roberts W.R."/>
            <person name="Alverson A.J."/>
        </authorList>
    </citation>
    <scope>NUCLEOTIDE SEQUENCE [LARGE SCALE GENOMIC DNA]</scope>
    <source>
        <strain evidence="3 4">AJA010-31</strain>
    </source>
</reference>
<proteinExistence type="predicted"/>